<dbReference type="InterPro" id="IPR000719">
    <property type="entry name" value="Prot_kinase_dom"/>
</dbReference>
<dbReference type="AlphaFoldDB" id="A0AAN9YIU9"/>
<dbReference type="Proteomes" id="UP001320420">
    <property type="component" value="Unassembled WGS sequence"/>
</dbReference>
<dbReference type="GO" id="GO:0005524">
    <property type="term" value="F:ATP binding"/>
    <property type="evidence" value="ECO:0007669"/>
    <property type="project" value="InterPro"/>
</dbReference>
<dbReference type="EMBL" id="JAKJXP020000104">
    <property type="protein sequence ID" value="KAK7745731.1"/>
    <property type="molecule type" value="Genomic_DNA"/>
</dbReference>
<gene>
    <name evidence="2" type="primary">CWC25_4</name>
    <name evidence="2" type="ORF">SLS62_009612</name>
</gene>
<reference evidence="2 3" key="1">
    <citation type="submission" date="2024-02" db="EMBL/GenBank/DDBJ databases">
        <title>De novo assembly and annotation of 12 fungi associated with fruit tree decline syndrome in Ontario, Canada.</title>
        <authorList>
            <person name="Sulman M."/>
            <person name="Ellouze W."/>
            <person name="Ilyukhin E."/>
        </authorList>
    </citation>
    <scope>NUCLEOTIDE SEQUENCE [LARGE SCALE GENOMIC DNA]</scope>
    <source>
        <strain evidence="2 3">M11/M66-122</strain>
    </source>
</reference>
<sequence>MEVHPGSISAERWPALLINERDELGLLVRRLSVKLGNSRLDDEDLKGEIKWLNKLRGSAHIVQIVAAKDIPVDPGQGPRGRRNARPVLVTEFMQNGTLDEFFNRVMDSEEEIPNRILWSIFLCHTTDVGSGGEVPIETEFVPDGEDPINLVHRDMHMGNVMIGELDPGEDEHKLCPIVKLIDFGSATVLPLDPT</sequence>
<proteinExistence type="predicted"/>
<dbReference type="PROSITE" id="PS50011">
    <property type="entry name" value="PROTEIN_KINASE_DOM"/>
    <property type="match status" value="1"/>
</dbReference>
<dbReference type="SUPFAM" id="SSF56112">
    <property type="entry name" value="Protein kinase-like (PK-like)"/>
    <property type="match status" value="1"/>
</dbReference>
<protein>
    <submittedName>
        <fullName evidence="2">RNA-splicing factor</fullName>
    </submittedName>
</protein>
<keyword evidence="3" id="KW-1185">Reference proteome</keyword>
<dbReference type="InterPro" id="IPR011009">
    <property type="entry name" value="Kinase-like_dom_sf"/>
</dbReference>
<feature type="domain" description="Protein kinase" evidence="1">
    <location>
        <begin position="1"/>
        <end position="194"/>
    </location>
</feature>
<comment type="caution">
    <text evidence="2">The sequence shown here is derived from an EMBL/GenBank/DDBJ whole genome shotgun (WGS) entry which is preliminary data.</text>
</comment>
<evidence type="ECO:0000313" key="3">
    <source>
        <dbReference type="Proteomes" id="UP001320420"/>
    </source>
</evidence>
<name>A0AAN9YIU9_9PEZI</name>
<dbReference type="GO" id="GO:0004672">
    <property type="term" value="F:protein kinase activity"/>
    <property type="evidence" value="ECO:0007669"/>
    <property type="project" value="InterPro"/>
</dbReference>
<dbReference type="Gene3D" id="1.10.510.10">
    <property type="entry name" value="Transferase(Phosphotransferase) domain 1"/>
    <property type="match status" value="1"/>
</dbReference>
<accession>A0AAN9YIU9</accession>
<evidence type="ECO:0000259" key="1">
    <source>
        <dbReference type="PROSITE" id="PS50011"/>
    </source>
</evidence>
<evidence type="ECO:0000313" key="2">
    <source>
        <dbReference type="EMBL" id="KAK7745731.1"/>
    </source>
</evidence>
<organism evidence="2 3">
    <name type="scientific">Diatrype stigma</name>
    <dbReference type="NCBI Taxonomy" id="117547"/>
    <lineage>
        <taxon>Eukaryota</taxon>
        <taxon>Fungi</taxon>
        <taxon>Dikarya</taxon>
        <taxon>Ascomycota</taxon>
        <taxon>Pezizomycotina</taxon>
        <taxon>Sordariomycetes</taxon>
        <taxon>Xylariomycetidae</taxon>
        <taxon>Xylariales</taxon>
        <taxon>Diatrypaceae</taxon>
        <taxon>Diatrype</taxon>
    </lineage>
</organism>